<organism evidence="1 2">
    <name type="scientific">Adiantum capillus-veneris</name>
    <name type="common">Maidenhair fern</name>
    <dbReference type="NCBI Taxonomy" id="13818"/>
    <lineage>
        <taxon>Eukaryota</taxon>
        <taxon>Viridiplantae</taxon>
        <taxon>Streptophyta</taxon>
        <taxon>Embryophyta</taxon>
        <taxon>Tracheophyta</taxon>
        <taxon>Polypodiopsida</taxon>
        <taxon>Polypodiidae</taxon>
        <taxon>Polypodiales</taxon>
        <taxon>Pteridineae</taxon>
        <taxon>Pteridaceae</taxon>
        <taxon>Vittarioideae</taxon>
        <taxon>Adiantum</taxon>
    </lineage>
</organism>
<evidence type="ECO:0000313" key="2">
    <source>
        <dbReference type="Proteomes" id="UP000886520"/>
    </source>
</evidence>
<protein>
    <submittedName>
        <fullName evidence="1">Uncharacterized protein</fullName>
    </submittedName>
</protein>
<reference evidence="1" key="1">
    <citation type="submission" date="2021-01" db="EMBL/GenBank/DDBJ databases">
        <title>Adiantum capillus-veneris genome.</title>
        <authorList>
            <person name="Fang Y."/>
            <person name="Liao Q."/>
        </authorList>
    </citation>
    <scope>NUCLEOTIDE SEQUENCE</scope>
    <source>
        <strain evidence="1">H3</strain>
        <tissue evidence="1">Leaf</tissue>
    </source>
</reference>
<keyword evidence="2" id="KW-1185">Reference proteome</keyword>
<sequence>MSQSEAKKKVLKVCAMLLMGLLLKVVVQATVHRLKRILEADHAMEPPLAGSSILVYDAGILQCTQVHFVSGKIFWIHVEGICHANLLQKFILGLAGAKRGLKSYVFQVDGYNGCHIFYPGGVEIMLGKAHGFPFDPGICYSQ</sequence>
<accession>A0A9D4ZFB7</accession>
<dbReference type="Proteomes" id="UP000886520">
    <property type="component" value="Chromosome 13"/>
</dbReference>
<name>A0A9D4ZFB7_ADICA</name>
<proteinExistence type="predicted"/>
<dbReference type="AlphaFoldDB" id="A0A9D4ZFB7"/>
<dbReference type="EMBL" id="JABFUD020000013">
    <property type="protein sequence ID" value="KAI5071962.1"/>
    <property type="molecule type" value="Genomic_DNA"/>
</dbReference>
<gene>
    <name evidence="1" type="ORF">GOP47_0014213</name>
</gene>
<evidence type="ECO:0000313" key="1">
    <source>
        <dbReference type="EMBL" id="KAI5071962.1"/>
    </source>
</evidence>
<comment type="caution">
    <text evidence="1">The sequence shown here is derived from an EMBL/GenBank/DDBJ whole genome shotgun (WGS) entry which is preliminary data.</text>
</comment>